<dbReference type="SUPFAM" id="SSF48371">
    <property type="entry name" value="ARM repeat"/>
    <property type="match status" value="2"/>
</dbReference>
<dbReference type="InterPro" id="IPR024395">
    <property type="entry name" value="CLASP_N_dom"/>
</dbReference>
<comment type="caution">
    <text evidence="6">The sequence shown here is derived from an EMBL/GenBank/DDBJ whole genome shotgun (WGS) entry which is preliminary data.</text>
</comment>
<keyword evidence="7" id="KW-1185">Reference proteome</keyword>
<accession>A0A833SHC4</accession>
<feature type="region of interest" description="Disordered" evidence="4">
    <location>
        <begin position="287"/>
        <end position="306"/>
    </location>
</feature>
<comment type="subcellular location">
    <subcellularLocation>
        <location evidence="1">Cytoplasm</location>
        <location evidence="1">Cytoskeleton</location>
    </subcellularLocation>
</comment>
<feature type="domain" description="TOG" evidence="5">
    <location>
        <begin position="915"/>
        <end position="1154"/>
    </location>
</feature>
<dbReference type="GO" id="GO:0005881">
    <property type="term" value="C:cytoplasmic microtubule"/>
    <property type="evidence" value="ECO:0007669"/>
    <property type="project" value="TreeGrafter"/>
</dbReference>
<feature type="compositionally biased region" description="Low complexity" evidence="4">
    <location>
        <begin position="777"/>
        <end position="788"/>
    </location>
</feature>
<feature type="region of interest" description="Disordered" evidence="4">
    <location>
        <begin position="841"/>
        <end position="914"/>
    </location>
</feature>
<feature type="region of interest" description="Disordered" evidence="4">
    <location>
        <begin position="722"/>
        <end position="751"/>
    </location>
</feature>
<dbReference type="InterPro" id="IPR011989">
    <property type="entry name" value="ARM-like"/>
</dbReference>
<reference evidence="6" key="1">
    <citation type="submission" date="2020-04" db="EMBL/GenBank/DDBJ databases">
        <title>Hybrid Assembly of Korean Phytophthora infestans isolates.</title>
        <authorList>
            <person name="Prokchorchik M."/>
            <person name="Lee Y."/>
            <person name="Seo J."/>
            <person name="Cho J.-H."/>
            <person name="Park Y.-E."/>
            <person name="Jang D.-C."/>
            <person name="Im J.-S."/>
            <person name="Choi J.-G."/>
            <person name="Park H.-J."/>
            <person name="Lee G.-B."/>
            <person name="Lee Y.-G."/>
            <person name="Hong S.-Y."/>
            <person name="Cho K."/>
            <person name="Sohn K.H."/>
        </authorList>
    </citation>
    <scope>NUCLEOTIDE SEQUENCE</scope>
    <source>
        <strain evidence="6">KR_1_A1</strain>
    </source>
</reference>
<feature type="compositionally biased region" description="Basic and acidic residues" evidence="4">
    <location>
        <begin position="841"/>
        <end position="856"/>
    </location>
</feature>
<evidence type="ECO:0000256" key="4">
    <source>
        <dbReference type="SAM" id="MobiDB-lite"/>
    </source>
</evidence>
<evidence type="ECO:0000259" key="5">
    <source>
        <dbReference type="SMART" id="SM01349"/>
    </source>
</evidence>
<dbReference type="Pfam" id="PF21041">
    <property type="entry name" value="XMAP215_CLASP_TOG"/>
    <property type="match status" value="1"/>
</dbReference>
<dbReference type="Proteomes" id="UP000602510">
    <property type="component" value="Unassembled WGS sequence"/>
</dbReference>
<dbReference type="InterPro" id="IPR048491">
    <property type="entry name" value="XMAP215_CLASP_TOG"/>
</dbReference>
<feature type="domain" description="TOG" evidence="5">
    <location>
        <begin position="1193"/>
        <end position="1425"/>
    </location>
</feature>
<evidence type="ECO:0000256" key="1">
    <source>
        <dbReference type="ARBA" id="ARBA00004245"/>
    </source>
</evidence>
<feature type="compositionally biased region" description="Basic and acidic residues" evidence="4">
    <location>
        <begin position="902"/>
        <end position="914"/>
    </location>
</feature>
<dbReference type="InterPro" id="IPR016024">
    <property type="entry name" value="ARM-type_fold"/>
</dbReference>
<feature type="region of interest" description="Disordered" evidence="4">
    <location>
        <begin position="1167"/>
        <end position="1209"/>
    </location>
</feature>
<proteinExistence type="predicted"/>
<keyword evidence="3" id="KW-0206">Cytoskeleton</keyword>
<name>A0A833SHC4_PHYIN</name>
<dbReference type="GO" id="GO:0008017">
    <property type="term" value="F:microtubule binding"/>
    <property type="evidence" value="ECO:0007669"/>
    <property type="project" value="TreeGrafter"/>
</dbReference>
<sequence length="1426" mass="158441">MAETLAYRQTTNAKPSSYLIGTRCAFLTTMETSLDTLVYQLEDDDTNVRWNSLQKLRRIAAVETSHFPVRNTRRFLQCVRRRIVNEADPCVAIEALRLLGDVMVSLGDDVDQILSSILPHLISILPRTRKDQEDSEEDSDILQEEMLQVFRKYTNVTNDLQAVADLLVNIGLGSGQGAVRETSLVVLMRLLDERFLKHSKTNRDATRSAIGRGDKALIVALVQAIIPAMEDTNENVVVVAEEAIAKLESYWGSRFSSDMMKFLSTEDKRTLQEHQEPIADFLQVCTTSTSPPASPPQSLRPTSTASFSDACPSKAHPLTLTEELYFGFLKADIVAILTTYMSNSNADWKKRATAVEKLYAACKEVDAGTLRGFTVEERAKRMDELEKLFDVLVHLTQDVDVHLVKRALQIAQILFRKLSPPRYKEDDVQPNQNDENAEVKDAAFYMKKMLSPTIETAANFVGDDDEMESFVYTLLGQVFASGCVSVTSIEQVLASTSLRHRRSQIREEAVKVWIVLLLITDRESLLSDSYAPNEYVVQTLGRLLGDTNARVRDLAFEVAAVLAMVCCCNIYALLETLVEDEYVAERVDWAALRARLRRKNVPELRSNCTLRIKSTAVATGVCRSRTNRLASSVEQSLDSISEMRVLVRNGLKSHEHQSESSVARSEGVSTTVDINEKLSALRKKMDQPRSKRTQRPQSEKAMTTSKLERVNDNKIELAMQVLPRSKSSPEQSANNLTDFDESPRTMIYQSPKSKRVYSNKIAVTLLTAEEFTTAPRQLSPQQLQSLQSDSHNYEDRSKFTDRARVTKAESPSHSSYDERPICPLASSGESDQIYLSAVRQDELDNNEVRPTRKSNGERVVSLATRKRLEAKTKQDGERNSNNSPRLSPEKRVSENEPSNSKDFGEAPRSGKQEPRYLEPHEITPLMNPKHELNRVLSQLQSDDWEANFEALSTVRRLALHHASVIDAVKVHTIISGIMKQVSNLRSSVSKNALMALESMCAAFSRAMDSEVESIVPVLLKRCADSNAFVCESAAASLRAVVLKCTTSRVVSALTSRASSKAAPIRREVARGIYALILGQADIQTSKDLPPVLQLVGRCLEDSNNEVRDIAKQAILHLHHIQRLPSERIKRFLSASAQSKVNSALSGKVAYVPQLLPKSSSLMEIASELPSSATKKRETTSAPKAKKTAKLSSRASPPASSNGTRLKMNSDELHRLEAKLDSNNWKDRFDALNETTNFICGCASALVESGQMLNLFDQLIKRLDDGNAKVNVLALECMERIVPAVGSGMEQILPNFVPAIAKNLANARTSSLALSVVRQLCAHADNRSLCQQFAIQARSANSRVIPALLDTLTQLTAHSLDDKNNYVLTRHVLPLAVDLLKEAKSGVKEANSRLLRQLRRTLGPTAISNAASKLSSTQQDKLAAVLR</sequence>
<evidence type="ECO:0000313" key="6">
    <source>
        <dbReference type="EMBL" id="KAF4041086.1"/>
    </source>
</evidence>
<feature type="compositionally biased region" description="Basic and acidic residues" evidence="4">
    <location>
        <begin position="866"/>
        <end position="878"/>
    </location>
</feature>
<gene>
    <name evidence="6" type="ORF">GN244_ATG06616</name>
</gene>
<dbReference type="GO" id="GO:0000226">
    <property type="term" value="P:microtubule cytoskeleton organization"/>
    <property type="evidence" value="ECO:0007669"/>
    <property type="project" value="TreeGrafter"/>
</dbReference>
<feature type="compositionally biased region" description="Basic and acidic residues" evidence="4">
    <location>
        <begin position="791"/>
        <end position="807"/>
    </location>
</feature>
<organism evidence="6 7">
    <name type="scientific">Phytophthora infestans</name>
    <name type="common">Potato late blight agent</name>
    <name type="synonym">Botrytis infestans</name>
    <dbReference type="NCBI Taxonomy" id="4787"/>
    <lineage>
        <taxon>Eukaryota</taxon>
        <taxon>Sar</taxon>
        <taxon>Stramenopiles</taxon>
        <taxon>Oomycota</taxon>
        <taxon>Peronosporomycetes</taxon>
        <taxon>Peronosporales</taxon>
        <taxon>Peronosporaceae</taxon>
        <taxon>Phytophthora</taxon>
    </lineage>
</organism>
<dbReference type="Gene3D" id="1.25.10.10">
    <property type="entry name" value="Leucine-rich Repeat Variant"/>
    <property type="match status" value="4"/>
</dbReference>
<feature type="compositionally biased region" description="Polar residues" evidence="4">
    <location>
        <begin position="1193"/>
        <end position="1203"/>
    </location>
</feature>
<dbReference type="PANTHER" id="PTHR21567:SF87">
    <property type="entry name" value="CRESCERIN-LIKE PROTEIN CHE-12"/>
    <property type="match status" value="1"/>
</dbReference>
<evidence type="ECO:0000313" key="7">
    <source>
        <dbReference type="Proteomes" id="UP000602510"/>
    </source>
</evidence>
<keyword evidence="2" id="KW-0963">Cytoplasm</keyword>
<feature type="compositionally biased region" description="Polar residues" evidence="4">
    <location>
        <begin position="725"/>
        <end position="737"/>
    </location>
</feature>
<dbReference type="EMBL" id="WSZM01000131">
    <property type="protein sequence ID" value="KAF4041086.1"/>
    <property type="molecule type" value="Genomic_DNA"/>
</dbReference>
<dbReference type="Pfam" id="PF12348">
    <property type="entry name" value="CLASP_N"/>
    <property type="match status" value="1"/>
</dbReference>
<dbReference type="PANTHER" id="PTHR21567">
    <property type="entry name" value="CLASP"/>
    <property type="match status" value="1"/>
</dbReference>
<evidence type="ECO:0000256" key="2">
    <source>
        <dbReference type="ARBA" id="ARBA00022490"/>
    </source>
</evidence>
<feature type="region of interest" description="Disordered" evidence="4">
    <location>
        <begin position="775"/>
        <end position="828"/>
    </location>
</feature>
<feature type="region of interest" description="Disordered" evidence="4">
    <location>
        <begin position="679"/>
        <end position="708"/>
    </location>
</feature>
<evidence type="ECO:0000256" key="3">
    <source>
        <dbReference type="ARBA" id="ARBA00023212"/>
    </source>
</evidence>
<dbReference type="InterPro" id="IPR034085">
    <property type="entry name" value="TOG"/>
</dbReference>
<protein>
    <submittedName>
        <fullName evidence="6">CLASP N terminal</fullName>
    </submittedName>
</protein>
<dbReference type="SMART" id="SM01349">
    <property type="entry name" value="TOG"/>
    <property type="match status" value="2"/>
</dbReference>